<evidence type="ECO:0000256" key="1">
    <source>
        <dbReference type="ARBA" id="ARBA00004275"/>
    </source>
</evidence>
<dbReference type="GO" id="GO:0006631">
    <property type="term" value="P:fatty acid metabolic process"/>
    <property type="evidence" value="ECO:0007669"/>
    <property type="project" value="UniProtKB-KW"/>
</dbReference>
<evidence type="ECO:0000256" key="16">
    <source>
        <dbReference type="ARBA" id="ARBA00066910"/>
    </source>
</evidence>
<dbReference type="PANTHER" id="PTHR22589:SF103">
    <property type="entry name" value="CARNITINE O-ACETYL-TRANSFERASE, ISOFORM A-RELATED"/>
    <property type="match status" value="1"/>
</dbReference>
<dbReference type="GO" id="GO:0009437">
    <property type="term" value="P:carnitine metabolic process"/>
    <property type="evidence" value="ECO:0007669"/>
    <property type="project" value="TreeGrafter"/>
</dbReference>
<dbReference type="GO" id="GO:0004092">
    <property type="term" value="F:carnitine O-acetyltransferase activity"/>
    <property type="evidence" value="ECO:0007669"/>
    <property type="project" value="UniProtKB-EC"/>
</dbReference>
<evidence type="ECO:0000256" key="19">
    <source>
        <dbReference type="SAM" id="MobiDB-lite"/>
    </source>
</evidence>
<evidence type="ECO:0000259" key="20">
    <source>
        <dbReference type="Pfam" id="PF00755"/>
    </source>
</evidence>
<dbReference type="AlphaFoldDB" id="A0A1C7M4B9"/>
<keyword evidence="4" id="KW-0813">Transport</keyword>
<evidence type="ECO:0000256" key="8">
    <source>
        <dbReference type="ARBA" id="ARBA00022946"/>
    </source>
</evidence>
<dbReference type="InterPro" id="IPR042231">
    <property type="entry name" value="Cho/carn_acyl_trans_2"/>
</dbReference>
<dbReference type="EMBL" id="LUGG01000011">
    <property type="protein sequence ID" value="OBZ71256.1"/>
    <property type="molecule type" value="Genomic_DNA"/>
</dbReference>
<feature type="active site" description="Proton acceptor" evidence="18">
    <location>
        <position position="360"/>
    </location>
</feature>
<comment type="catalytic activity">
    <reaction evidence="14">
        <text>(R)-carnitine + acetyl-CoA = O-acetyl-(R)-carnitine + CoA</text>
        <dbReference type="Rhea" id="RHEA:21136"/>
        <dbReference type="ChEBI" id="CHEBI:16347"/>
        <dbReference type="ChEBI" id="CHEBI:57287"/>
        <dbReference type="ChEBI" id="CHEBI:57288"/>
        <dbReference type="ChEBI" id="CHEBI:57589"/>
        <dbReference type="EC" id="2.3.1.7"/>
    </reaction>
</comment>
<dbReference type="Gene3D" id="3.30.559.70">
    <property type="entry name" value="Choline/Carnitine o-acyltransferase, domain 2"/>
    <property type="match status" value="1"/>
</dbReference>
<evidence type="ECO:0000256" key="5">
    <source>
        <dbReference type="ARBA" id="ARBA00022679"/>
    </source>
</evidence>
<evidence type="ECO:0000256" key="10">
    <source>
        <dbReference type="ARBA" id="ARBA00023128"/>
    </source>
</evidence>
<dbReference type="GO" id="GO:0005743">
    <property type="term" value="C:mitochondrial inner membrane"/>
    <property type="evidence" value="ECO:0007669"/>
    <property type="project" value="UniProtKB-SubCell"/>
</dbReference>
<sequence>MFRSTSRLPVSDRIVRSLPHRPVMSTSRSLKTSAPRRSADVVPPGYVADPSAGAMLRFEASLPRLPVPTLSSTTSKYLETVQPHLTPAQFSQTQTAVKAFLDSELAKVLQTRLEERARDPNLKSWLSDWWNEVAYMGYRDPVVVYVSYFYVHMEDKSRPAQAQRAAKLIKAMLPFRDLVESGQLEPEKVRGAPLAMSSYKWLFHSSRYPTKPSDTAEKFDAATHNHVVFVRKNKFYRVALTDKTGRELTAAELEAQIEKVIALAGDKKAAPVGALTADNRDTWTDARAALLAASSSNAASLKAIESAMIVVCLDDTKPITREDTSWACWVGDGRNRFYDKHQAPPVIVFENGKSGFLGEHSCMDGTPTLRLNEFTLASLAAGKVDLGPARTAETGRDLEAPRELPFVLDAKSHSYIKQAEKNFDELVAKHDMEILHYEGYGKEYIKKFKASPDAWAQLVKQLAFHKMFNRPGVCYESAQTRKFQLGRTEVIRSASNESKAWAEAMLNPAETDEHRALLFRRAVTRHLQYAAWAADGQGVDRHLFGLKKLLRDGEPLPEIYKDEAFAKTSHWELSTSQLSSPYLDGWGYGEVVPDGYGLSYSIGDNYIRWTITSLKRRTAELKHYLAEAATETRVMMERAAAAEAKKAEDSKAKL</sequence>
<proteinExistence type="inferred from homology"/>
<evidence type="ECO:0000256" key="4">
    <source>
        <dbReference type="ARBA" id="ARBA00022448"/>
    </source>
</evidence>
<evidence type="ECO:0000256" key="17">
    <source>
        <dbReference type="ARBA" id="ARBA00073438"/>
    </source>
</evidence>
<dbReference type="InterPro" id="IPR039551">
    <property type="entry name" value="Cho/carn_acyl_trans"/>
</dbReference>
<dbReference type="GO" id="GO:0005777">
    <property type="term" value="C:peroxisome"/>
    <property type="evidence" value="ECO:0007669"/>
    <property type="project" value="UniProtKB-SubCell"/>
</dbReference>
<keyword evidence="7" id="KW-0276">Fatty acid metabolism</keyword>
<organism evidence="21 22">
    <name type="scientific">Grifola frondosa</name>
    <name type="common">Maitake</name>
    <name type="synonym">Polyporus frondosus</name>
    <dbReference type="NCBI Taxonomy" id="5627"/>
    <lineage>
        <taxon>Eukaryota</taxon>
        <taxon>Fungi</taxon>
        <taxon>Dikarya</taxon>
        <taxon>Basidiomycota</taxon>
        <taxon>Agaricomycotina</taxon>
        <taxon>Agaricomycetes</taxon>
        <taxon>Polyporales</taxon>
        <taxon>Grifolaceae</taxon>
        <taxon>Grifola</taxon>
    </lineage>
</organism>
<keyword evidence="9" id="KW-0443">Lipid metabolism</keyword>
<evidence type="ECO:0000313" key="22">
    <source>
        <dbReference type="Proteomes" id="UP000092993"/>
    </source>
</evidence>
<name>A0A1C7M4B9_GRIFR</name>
<evidence type="ECO:0000256" key="2">
    <source>
        <dbReference type="ARBA" id="ARBA00004443"/>
    </source>
</evidence>
<keyword evidence="5 21" id="KW-0808">Transferase</keyword>
<evidence type="ECO:0000256" key="6">
    <source>
        <dbReference type="ARBA" id="ARBA00022792"/>
    </source>
</evidence>
<comment type="subcellular location">
    <subcellularLocation>
        <location evidence="2">Mitochondrion inner membrane</location>
        <topology evidence="2">Peripheral membrane protein</topology>
        <orientation evidence="2">Matrix side</orientation>
    </subcellularLocation>
    <subcellularLocation>
        <location evidence="1">Peroxisome</location>
    </subcellularLocation>
</comment>
<evidence type="ECO:0000256" key="14">
    <source>
        <dbReference type="ARBA" id="ARBA00052702"/>
    </source>
</evidence>
<dbReference type="Pfam" id="PF00755">
    <property type="entry name" value="Carn_acyltransf"/>
    <property type="match status" value="1"/>
</dbReference>
<evidence type="ECO:0000256" key="18">
    <source>
        <dbReference type="PIRSR" id="PIRSR600542-1"/>
    </source>
</evidence>
<evidence type="ECO:0000256" key="7">
    <source>
        <dbReference type="ARBA" id="ARBA00022832"/>
    </source>
</evidence>
<dbReference type="InterPro" id="IPR000542">
    <property type="entry name" value="Carn_acyl_trans"/>
</dbReference>
<dbReference type="FunFam" id="3.30.559.70:FF:000007">
    <property type="entry name" value="Carnitine O-acetyltransferase, mitochondrial"/>
    <property type="match status" value="1"/>
</dbReference>
<keyword evidence="13" id="KW-0012">Acyltransferase</keyword>
<evidence type="ECO:0000256" key="11">
    <source>
        <dbReference type="ARBA" id="ARBA00023136"/>
    </source>
</evidence>
<dbReference type="STRING" id="5627.A0A1C7M4B9"/>
<evidence type="ECO:0000256" key="12">
    <source>
        <dbReference type="ARBA" id="ARBA00023140"/>
    </source>
</evidence>
<dbReference type="EC" id="2.3.1.7" evidence="16"/>
<accession>A0A1C7M4B9</accession>
<dbReference type="SUPFAM" id="SSF52777">
    <property type="entry name" value="CoA-dependent acyltransferases"/>
    <property type="match status" value="2"/>
</dbReference>
<keyword evidence="8" id="KW-0809">Transit peptide</keyword>
<gene>
    <name evidence="21" type="primary">CAT2_1</name>
    <name evidence="21" type="ORF">A0H81_08645</name>
</gene>
<keyword evidence="22" id="KW-1185">Reference proteome</keyword>
<dbReference type="OMA" id="KMDGTPT"/>
<evidence type="ECO:0000313" key="21">
    <source>
        <dbReference type="EMBL" id="OBZ71256.1"/>
    </source>
</evidence>
<comment type="caution">
    <text evidence="21">The sequence shown here is derived from an EMBL/GenBank/DDBJ whole genome shotgun (WGS) entry which is preliminary data.</text>
</comment>
<protein>
    <recommendedName>
        <fullName evidence="17">Carnitine O-acetyltransferase, mitochondrial</fullName>
        <ecNumber evidence="16">2.3.1.7</ecNumber>
    </recommendedName>
</protein>
<dbReference type="InterPro" id="IPR023213">
    <property type="entry name" value="CAT-like_dom_sf"/>
</dbReference>
<reference evidence="21 22" key="1">
    <citation type="submission" date="2016-03" db="EMBL/GenBank/DDBJ databases">
        <title>Whole genome sequencing of Grifola frondosa 9006-11.</title>
        <authorList>
            <person name="Min B."/>
            <person name="Park H."/>
            <person name="Kim J.-G."/>
            <person name="Cho H."/>
            <person name="Oh Y.-L."/>
            <person name="Kong W.-S."/>
            <person name="Choi I.-G."/>
        </authorList>
    </citation>
    <scope>NUCLEOTIDE SEQUENCE [LARGE SCALE GENOMIC DNA]</scope>
    <source>
        <strain evidence="21 22">9006-11</strain>
    </source>
</reference>
<keyword evidence="12" id="KW-0576">Peroxisome</keyword>
<comment type="similarity">
    <text evidence="3">Belongs to the carnitine/choline acetyltransferase family.</text>
</comment>
<keyword evidence="6" id="KW-0999">Mitochondrion inner membrane</keyword>
<dbReference type="Gene3D" id="3.30.559.10">
    <property type="entry name" value="Chloramphenicol acetyltransferase-like domain"/>
    <property type="match status" value="1"/>
</dbReference>
<dbReference type="Proteomes" id="UP000092993">
    <property type="component" value="Unassembled WGS sequence"/>
</dbReference>
<dbReference type="OrthoDB" id="240216at2759"/>
<feature type="domain" description="Choline/carnitine acyltransferase" evidence="20">
    <location>
        <begin position="65"/>
        <end position="626"/>
    </location>
</feature>
<keyword evidence="11" id="KW-0472">Membrane</keyword>
<keyword evidence="10" id="KW-0496">Mitochondrion</keyword>
<evidence type="ECO:0000256" key="9">
    <source>
        <dbReference type="ARBA" id="ARBA00023098"/>
    </source>
</evidence>
<dbReference type="PANTHER" id="PTHR22589">
    <property type="entry name" value="CARNITINE O-ACYLTRANSFERASE"/>
    <property type="match status" value="1"/>
</dbReference>
<evidence type="ECO:0000256" key="13">
    <source>
        <dbReference type="ARBA" id="ARBA00023315"/>
    </source>
</evidence>
<feature type="region of interest" description="Disordered" evidence="19">
    <location>
        <begin position="19"/>
        <end position="41"/>
    </location>
</feature>
<comment type="function">
    <text evidence="15">Carnitine acetylase is specific for short chain fatty acids. Carnitine acetylase seems to affect the flux through the pyruvate dehydrogenase complex. It may be involved as well in the transport of acetyl-CoA into mitochondria.</text>
</comment>
<evidence type="ECO:0000256" key="3">
    <source>
        <dbReference type="ARBA" id="ARBA00005232"/>
    </source>
</evidence>
<evidence type="ECO:0000256" key="15">
    <source>
        <dbReference type="ARBA" id="ARBA00053195"/>
    </source>
</evidence>